<keyword evidence="1" id="KW-0812">Transmembrane</keyword>
<name>A0A433VDU5_9CYAN</name>
<dbReference type="RefSeq" id="WP_127082897.1">
    <property type="nucleotide sequence ID" value="NZ_RSCL01000011.1"/>
</dbReference>
<comment type="caution">
    <text evidence="2">The sequence shown here is derived from an EMBL/GenBank/DDBJ whole genome shotgun (WGS) entry which is preliminary data.</text>
</comment>
<evidence type="ECO:0000256" key="1">
    <source>
        <dbReference type="SAM" id="Phobius"/>
    </source>
</evidence>
<sequence>MSKLIYPTLDLFAYQLGEGLGDSQDEIKKRRDNFLKILPQDIENILTSIYDRELAFENQEYIKLVEIAGKSSQDFDFVQYLNNYVLKSYYYPVRLNDTYGLLFDCSVDNKDINKEYIPQTLDSLRYLKQQTKSVQGILGKTWLISGIIPNLSIDHENLAKNIYKVFMLEDKPKYLTNKAYEDLIAKQWQYRKIGKFLKASVFEVWQPSQNLKSVEGNIHVLIFIYPNKESMENAAEFYDDWMRLFCYRNKILWAYSEIYCIKLKLKEGFRSIRETINILNNNFDLQKLKLILESNIQTYYKYVINLNYLEIQRGTIEINLYNYQEHLKYMDNYIKENLTKFGDTDLKFFEDFSVIVQQKYLIQAKKDYENLTPAVNILENQLNSIRGIVEIEQAERDRRLETQNTNFQNKIAVVGVAVATASLSTSVISPFVKDIYGLPSIKPLTYKQPFPEPIFNMLLVLVLSTILGCIAGWITQKRLQSRHLSTK</sequence>
<proteinExistence type="predicted"/>
<reference evidence="2" key="2">
    <citation type="journal article" date="2019" name="Genome Biol. Evol.">
        <title>Day and night: Metabolic profiles and evolutionary relationships of six axenic non-marine cyanobacteria.</title>
        <authorList>
            <person name="Will S.E."/>
            <person name="Henke P."/>
            <person name="Boedeker C."/>
            <person name="Huang S."/>
            <person name="Brinkmann H."/>
            <person name="Rohde M."/>
            <person name="Jarek M."/>
            <person name="Friedl T."/>
            <person name="Seufert S."/>
            <person name="Schumacher M."/>
            <person name="Overmann J."/>
            <person name="Neumann-Schaal M."/>
            <person name="Petersen J."/>
        </authorList>
    </citation>
    <scope>NUCLEOTIDE SEQUENCE [LARGE SCALE GENOMIC DNA]</scope>
    <source>
        <strain evidence="2">PCC 7102</strain>
    </source>
</reference>
<reference evidence="2" key="1">
    <citation type="submission" date="2018-12" db="EMBL/GenBank/DDBJ databases">
        <authorList>
            <person name="Will S."/>
            <person name="Neumann-Schaal M."/>
            <person name="Henke P."/>
        </authorList>
    </citation>
    <scope>NUCLEOTIDE SEQUENCE</scope>
    <source>
        <strain evidence="2">PCC 7102</strain>
    </source>
</reference>
<protein>
    <submittedName>
        <fullName evidence="2">Uncharacterized protein</fullName>
    </submittedName>
</protein>
<evidence type="ECO:0000313" key="3">
    <source>
        <dbReference type="Proteomes" id="UP000271624"/>
    </source>
</evidence>
<dbReference type="Proteomes" id="UP000271624">
    <property type="component" value="Unassembled WGS sequence"/>
</dbReference>
<gene>
    <name evidence="2" type="ORF">DSM106972_045020</name>
</gene>
<dbReference type="EMBL" id="RSCL01000011">
    <property type="protein sequence ID" value="RUT04274.1"/>
    <property type="molecule type" value="Genomic_DNA"/>
</dbReference>
<dbReference type="OrthoDB" id="447521at2"/>
<dbReference type="AlphaFoldDB" id="A0A433VDU5"/>
<feature type="transmembrane region" description="Helical" evidence="1">
    <location>
        <begin position="454"/>
        <end position="474"/>
    </location>
</feature>
<accession>A0A433VDU5</accession>
<organism evidence="2 3">
    <name type="scientific">Dulcicalothrix desertica PCC 7102</name>
    <dbReference type="NCBI Taxonomy" id="232991"/>
    <lineage>
        <taxon>Bacteria</taxon>
        <taxon>Bacillati</taxon>
        <taxon>Cyanobacteriota</taxon>
        <taxon>Cyanophyceae</taxon>
        <taxon>Nostocales</taxon>
        <taxon>Calotrichaceae</taxon>
        <taxon>Dulcicalothrix</taxon>
    </lineage>
</organism>
<evidence type="ECO:0000313" key="2">
    <source>
        <dbReference type="EMBL" id="RUT04274.1"/>
    </source>
</evidence>
<keyword evidence="3" id="KW-1185">Reference proteome</keyword>
<keyword evidence="1" id="KW-1133">Transmembrane helix</keyword>
<keyword evidence="1" id="KW-0472">Membrane</keyword>